<dbReference type="SUPFAM" id="SSF52540">
    <property type="entry name" value="P-loop containing nucleoside triphosphate hydrolases"/>
    <property type="match status" value="1"/>
</dbReference>
<dbReference type="EMBL" id="BMAO01000661">
    <property type="protein sequence ID" value="GFQ68411.1"/>
    <property type="molecule type" value="Genomic_DNA"/>
</dbReference>
<dbReference type="GO" id="GO:0005524">
    <property type="term" value="F:ATP binding"/>
    <property type="evidence" value="ECO:0007669"/>
    <property type="project" value="InterPro"/>
</dbReference>
<comment type="caution">
    <text evidence="2">The sequence shown here is derived from an EMBL/GenBank/DDBJ whole genome shotgun (WGS) entry which is preliminary data.</text>
</comment>
<dbReference type="Proteomes" id="UP000887116">
    <property type="component" value="Unassembled WGS sequence"/>
</dbReference>
<dbReference type="PROSITE" id="PS51199">
    <property type="entry name" value="SF4_HELICASE"/>
    <property type="match status" value="1"/>
</dbReference>
<dbReference type="GO" id="GO:0003678">
    <property type="term" value="F:DNA helicase activity"/>
    <property type="evidence" value="ECO:0007669"/>
    <property type="project" value="InterPro"/>
</dbReference>
<dbReference type="CDD" id="cd00984">
    <property type="entry name" value="DnaB_C"/>
    <property type="match status" value="1"/>
</dbReference>
<evidence type="ECO:0000313" key="2">
    <source>
        <dbReference type="EMBL" id="GFQ68411.1"/>
    </source>
</evidence>
<dbReference type="PANTHER" id="PTHR30153:SF2">
    <property type="entry name" value="REPLICATIVE DNA HELICASE"/>
    <property type="match status" value="1"/>
</dbReference>
<dbReference type="InterPro" id="IPR027417">
    <property type="entry name" value="P-loop_NTPase"/>
</dbReference>
<dbReference type="Pfam" id="PF03796">
    <property type="entry name" value="DnaB_C"/>
    <property type="match status" value="1"/>
</dbReference>
<accession>A0A8X6F381</accession>
<keyword evidence="2" id="KW-0547">Nucleotide-binding</keyword>
<protein>
    <submittedName>
        <fullName evidence="2">Replicative DNA helicase</fullName>
    </submittedName>
</protein>
<keyword evidence="2" id="KW-0347">Helicase</keyword>
<dbReference type="PANTHER" id="PTHR30153">
    <property type="entry name" value="REPLICATIVE DNA HELICASE DNAB"/>
    <property type="match status" value="1"/>
</dbReference>
<dbReference type="InterPro" id="IPR007694">
    <property type="entry name" value="DNA_helicase_DnaB-like_C"/>
</dbReference>
<name>A0A8X6F381_TRICU</name>
<dbReference type="AlphaFoldDB" id="A0A8X6F381"/>
<organism evidence="2 3">
    <name type="scientific">Trichonephila clavata</name>
    <name type="common">Joro spider</name>
    <name type="synonym">Nephila clavata</name>
    <dbReference type="NCBI Taxonomy" id="2740835"/>
    <lineage>
        <taxon>Eukaryota</taxon>
        <taxon>Metazoa</taxon>
        <taxon>Ecdysozoa</taxon>
        <taxon>Arthropoda</taxon>
        <taxon>Chelicerata</taxon>
        <taxon>Arachnida</taxon>
        <taxon>Araneae</taxon>
        <taxon>Araneomorphae</taxon>
        <taxon>Entelegynae</taxon>
        <taxon>Araneoidea</taxon>
        <taxon>Nephilidae</taxon>
        <taxon>Trichonephila</taxon>
    </lineage>
</organism>
<feature type="domain" description="SF4 helicase" evidence="1">
    <location>
        <begin position="39"/>
        <end position="295"/>
    </location>
</feature>
<keyword evidence="2" id="KW-0378">Hydrolase</keyword>
<keyword evidence="2" id="KW-0067">ATP-binding</keyword>
<sequence length="295" mass="33455">MDQEGVVRVDQMPHVDEDIKPIIDYFEAYKSYIDKLLANNNEIEGITTGIPRLDTITGGLKEGELTVLAARTSIGKTSIALHMAMQAAKLLKKQEYVCFFSLEMSANQLINRMISIEVNETINNIIKKQNTELLHQGINQIVFLNILVDNSGNMDLNILKKKISSICRKYKMKCIYIDYLQLLRGSKVTENRTLEVTEISRTLKNIAKDFNVPIVALSQISRKVEDRQNKRPQLADLRESGSIEQDADLVLLLYRENYYKADSNNDLEINVAKNRSGSTGKVTVPYQVNTGRILI</sequence>
<evidence type="ECO:0000313" key="3">
    <source>
        <dbReference type="Proteomes" id="UP000887116"/>
    </source>
</evidence>
<dbReference type="GO" id="GO:0005829">
    <property type="term" value="C:cytosol"/>
    <property type="evidence" value="ECO:0007669"/>
    <property type="project" value="TreeGrafter"/>
</dbReference>
<reference evidence="2" key="1">
    <citation type="submission" date="2020-07" db="EMBL/GenBank/DDBJ databases">
        <title>Multicomponent nature underlies the extraordinary mechanical properties of spider dragline silk.</title>
        <authorList>
            <person name="Kono N."/>
            <person name="Nakamura H."/>
            <person name="Mori M."/>
            <person name="Yoshida Y."/>
            <person name="Ohtoshi R."/>
            <person name="Malay A.D."/>
            <person name="Moran D.A.P."/>
            <person name="Tomita M."/>
            <person name="Numata K."/>
            <person name="Arakawa K."/>
        </authorList>
    </citation>
    <scope>NUCLEOTIDE SEQUENCE</scope>
</reference>
<dbReference type="OrthoDB" id="448835at2759"/>
<evidence type="ECO:0000259" key="1">
    <source>
        <dbReference type="PROSITE" id="PS51199"/>
    </source>
</evidence>
<dbReference type="Gene3D" id="3.40.50.300">
    <property type="entry name" value="P-loop containing nucleotide triphosphate hydrolases"/>
    <property type="match status" value="1"/>
</dbReference>
<proteinExistence type="predicted"/>
<gene>
    <name evidence="2" type="primary">dnaC</name>
    <name evidence="2" type="ORF">TNCT_97741</name>
</gene>
<dbReference type="GO" id="GO:0006260">
    <property type="term" value="P:DNA replication"/>
    <property type="evidence" value="ECO:0007669"/>
    <property type="project" value="InterPro"/>
</dbReference>
<keyword evidence="3" id="KW-1185">Reference proteome</keyword>